<evidence type="ECO:0000256" key="2">
    <source>
        <dbReference type="ARBA" id="ARBA00022692"/>
    </source>
</evidence>
<dbReference type="Pfam" id="PF07690">
    <property type="entry name" value="MFS_1"/>
    <property type="match status" value="1"/>
</dbReference>
<proteinExistence type="predicted"/>
<keyword evidence="3 6" id="KW-1133">Transmembrane helix</keyword>
<dbReference type="GO" id="GO:0005886">
    <property type="term" value="C:plasma membrane"/>
    <property type="evidence" value="ECO:0007669"/>
    <property type="project" value="TreeGrafter"/>
</dbReference>
<dbReference type="PANTHER" id="PTHR23501">
    <property type="entry name" value="MAJOR FACILITATOR SUPERFAMILY"/>
    <property type="match status" value="1"/>
</dbReference>
<organism evidence="7 8">
    <name type="scientific">Lentithecium fluviatile CBS 122367</name>
    <dbReference type="NCBI Taxonomy" id="1168545"/>
    <lineage>
        <taxon>Eukaryota</taxon>
        <taxon>Fungi</taxon>
        <taxon>Dikarya</taxon>
        <taxon>Ascomycota</taxon>
        <taxon>Pezizomycotina</taxon>
        <taxon>Dothideomycetes</taxon>
        <taxon>Pleosporomycetidae</taxon>
        <taxon>Pleosporales</taxon>
        <taxon>Massarineae</taxon>
        <taxon>Lentitheciaceae</taxon>
        <taxon>Lentithecium</taxon>
    </lineage>
</organism>
<keyword evidence="2 6" id="KW-0812">Transmembrane</keyword>
<feature type="transmembrane region" description="Helical" evidence="6">
    <location>
        <begin position="176"/>
        <end position="194"/>
    </location>
</feature>
<feature type="transmembrane region" description="Helical" evidence="6">
    <location>
        <begin position="228"/>
        <end position="249"/>
    </location>
</feature>
<dbReference type="Gene3D" id="1.20.1250.20">
    <property type="entry name" value="MFS general substrate transporter like domains"/>
    <property type="match status" value="1"/>
</dbReference>
<feature type="transmembrane region" description="Helical" evidence="6">
    <location>
        <begin position="28"/>
        <end position="48"/>
    </location>
</feature>
<dbReference type="Proteomes" id="UP000799291">
    <property type="component" value="Unassembled WGS sequence"/>
</dbReference>
<dbReference type="AlphaFoldDB" id="A0A6G1JEQ2"/>
<feature type="transmembrane region" description="Helical" evidence="6">
    <location>
        <begin position="60"/>
        <end position="80"/>
    </location>
</feature>
<sequence length="412" mass="44360">MAENNDAIKPPVEKSEELPTDADAQEHLTGWSLVSLALALMSSGFMLALDNTRLQNDIGWYAAAYLITQMSLLPTCGRIYTFYNVKYSYCVALLVFELGSVVCAVAPNSVTLIVGRAVTGIGATALTSSAAVLISYCVVLRKRAMLLGVYRVGAVTVPLVGGVITDSKRFTRRFYFCVNLSVGAIGVAQIWWTLKKTTPAAKAGLSPLCIIPLHIFRSRTDTTAQASGIYLLPLFISNTICTLGVGWIISIVGFYVLFMWIGPPILATGAGLYQLISVHSSARQWIPYQVVSGISYGMCTQIPLLSVQVVLGKVDVPTGCAIVLFYQCLGGALATSIAQNLFTDALLKKLYQIEGVDDTAVVRAGAKEIRRLIDPEILNEVIEASSAALRNVFFISFSSAIIALSVSSAMEW</sequence>
<dbReference type="InterPro" id="IPR011701">
    <property type="entry name" value="MFS"/>
</dbReference>
<evidence type="ECO:0000313" key="7">
    <source>
        <dbReference type="EMBL" id="KAF2689047.1"/>
    </source>
</evidence>
<dbReference type="EMBL" id="MU005572">
    <property type="protein sequence ID" value="KAF2689047.1"/>
    <property type="molecule type" value="Genomic_DNA"/>
</dbReference>
<gene>
    <name evidence="7" type="ORF">K458DRAFT_439507</name>
</gene>
<feature type="region of interest" description="Disordered" evidence="5">
    <location>
        <begin position="1"/>
        <end position="20"/>
    </location>
</feature>
<evidence type="ECO:0000313" key="8">
    <source>
        <dbReference type="Proteomes" id="UP000799291"/>
    </source>
</evidence>
<name>A0A6G1JEQ2_9PLEO</name>
<accession>A0A6G1JEQ2</accession>
<dbReference type="InterPro" id="IPR036259">
    <property type="entry name" value="MFS_trans_sf"/>
</dbReference>
<evidence type="ECO:0000256" key="5">
    <source>
        <dbReference type="SAM" id="MobiDB-lite"/>
    </source>
</evidence>
<dbReference type="SUPFAM" id="SSF103473">
    <property type="entry name" value="MFS general substrate transporter"/>
    <property type="match status" value="1"/>
</dbReference>
<dbReference type="PANTHER" id="PTHR23501:SF199">
    <property type="entry name" value="MFS EFFLUX TRANSPORTER INPD-RELATED"/>
    <property type="match status" value="1"/>
</dbReference>
<dbReference type="OrthoDB" id="10021397at2759"/>
<reference evidence="7" key="1">
    <citation type="journal article" date="2020" name="Stud. Mycol.">
        <title>101 Dothideomycetes genomes: a test case for predicting lifestyles and emergence of pathogens.</title>
        <authorList>
            <person name="Haridas S."/>
            <person name="Albert R."/>
            <person name="Binder M."/>
            <person name="Bloem J."/>
            <person name="Labutti K."/>
            <person name="Salamov A."/>
            <person name="Andreopoulos B."/>
            <person name="Baker S."/>
            <person name="Barry K."/>
            <person name="Bills G."/>
            <person name="Bluhm B."/>
            <person name="Cannon C."/>
            <person name="Castanera R."/>
            <person name="Culley D."/>
            <person name="Daum C."/>
            <person name="Ezra D."/>
            <person name="Gonzalez J."/>
            <person name="Henrissat B."/>
            <person name="Kuo A."/>
            <person name="Liang C."/>
            <person name="Lipzen A."/>
            <person name="Lutzoni F."/>
            <person name="Magnuson J."/>
            <person name="Mondo S."/>
            <person name="Nolan M."/>
            <person name="Ohm R."/>
            <person name="Pangilinan J."/>
            <person name="Park H.-J."/>
            <person name="Ramirez L."/>
            <person name="Alfaro M."/>
            <person name="Sun H."/>
            <person name="Tritt A."/>
            <person name="Yoshinaga Y."/>
            <person name="Zwiers L.-H."/>
            <person name="Turgeon B."/>
            <person name="Goodwin S."/>
            <person name="Spatafora J."/>
            <person name="Crous P."/>
            <person name="Grigoriev I."/>
        </authorList>
    </citation>
    <scope>NUCLEOTIDE SEQUENCE</scope>
    <source>
        <strain evidence="7">CBS 122367</strain>
    </source>
</reference>
<feature type="transmembrane region" description="Helical" evidence="6">
    <location>
        <begin position="118"/>
        <end position="138"/>
    </location>
</feature>
<dbReference type="GO" id="GO:0022857">
    <property type="term" value="F:transmembrane transporter activity"/>
    <property type="evidence" value="ECO:0007669"/>
    <property type="project" value="InterPro"/>
</dbReference>
<feature type="transmembrane region" description="Helical" evidence="6">
    <location>
        <begin position="144"/>
        <end position="164"/>
    </location>
</feature>
<comment type="subcellular location">
    <subcellularLocation>
        <location evidence="1">Membrane</location>
        <topology evidence="1">Multi-pass membrane protein</topology>
    </subcellularLocation>
</comment>
<keyword evidence="4 6" id="KW-0472">Membrane</keyword>
<evidence type="ECO:0000256" key="3">
    <source>
        <dbReference type="ARBA" id="ARBA00022989"/>
    </source>
</evidence>
<evidence type="ECO:0000256" key="4">
    <source>
        <dbReference type="ARBA" id="ARBA00023136"/>
    </source>
</evidence>
<feature type="transmembrane region" description="Helical" evidence="6">
    <location>
        <begin position="255"/>
        <end position="276"/>
    </location>
</feature>
<evidence type="ECO:0000256" key="1">
    <source>
        <dbReference type="ARBA" id="ARBA00004141"/>
    </source>
</evidence>
<protein>
    <submittedName>
        <fullName evidence="7">MFS general substrate transporter</fullName>
    </submittedName>
</protein>
<keyword evidence="8" id="KW-1185">Reference proteome</keyword>
<feature type="transmembrane region" description="Helical" evidence="6">
    <location>
        <begin position="86"/>
        <end position="106"/>
    </location>
</feature>
<evidence type="ECO:0000256" key="6">
    <source>
        <dbReference type="SAM" id="Phobius"/>
    </source>
</evidence>